<proteinExistence type="predicted"/>
<reference evidence="2" key="1">
    <citation type="submission" date="2023-10" db="EMBL/GenBank/DDBJ databases">
        <authorList>
            <person name="Chen Y."/>
            <person name="Shah S."/>
            <person name="Dougan E. K."/>
            <person name="Thang M."/>
            <person name="Chan C."/>
        </authorList>
    </citation>
    <scope>NUCLEOTIDE SEQUENCE [LARGE SCALE GENOMIC DNA]</scope>
</reference>
<organism evidence="2 3">
    <name type="scientific">Prorocentrum cordatum</name>
    <dbReference type="NCBI Taxonomy" id="2364126"/>
    <lineage>
        <taxon>Eukaryota</taxon>
        <taxon>Sar</taxon>
        <taxon>Alveolata</taxon>
        <taxon>Dinophyceae</taxon>
        <taxon>Prorocentrales</taxon>
        <taxon>Prorocentraceae</taxon>
        <taxon>Prorocentrum</taxon>
    </lineage>
</organism>
<feature type="region of interest" description="Disordered" evidence="1">
    <location>
        <begin position="265"/>
        <end position="288"/>
    </location>
</feature>
<feature type="non-terminal residue" evidence="2">
    <location>
        <position position="1"/>
    </location>
</feature>
<accession>A0ABN9WRH2</accession>
<evidence type="ECO:0000256" key="1">
    <source>
        <dbReference type="SAM" id="MobiDB-lite"/>
    </source>
</evidence>
<feature type="non-terminal residue" evidence="2">
    <location>
        <position position="447"/>
    </location>
</feature>
<evidence type="ECO:0000313" key="3">
    <source>
        <dbReference type="Proteomes" id="UP001189429"/>
    </source>
</evidence>
<evidence type="ECO:0008006" key="4">
    <source>
        <dbReference type="Google" id="ProtNLM"/>
    </source>
</evidence>
<dbReference type="Proteomes" id="UP001189429">
    <property type="component" value="Unassembled WGS sequence"/>
</dbReference>
<comment type="caution">
    <text evidence="2">The sequence shown here is derived from an EMBL/GenBank/DDBJ whole genome shotgun (WGS) entry which is preliminary data.</text>
</comment>
<evidence type="ECO:0000313" key="2">
    <source>
        <dbReference type="EMBL" id="CAK0889339.1"/>
    </source>
</evidence>
<sequence>ELERGVEEAAAAWRRSVCEAVGEGQKLPSPRFAIAFVPERWSARLPEVVRSLMALTGWPKFAPFLGVLSESSSLTLCASLAPAAADDTPRDSLAPRLPSPRVFFWGGKELQHVSELALNPELHTKTGAAGMSLNGTALAAHAYLQREPHEVGSFLLFGDFAAGAGVINRCLSILDVSYPKATKAGVVAPRAGSDPPLAVGFRGRVTQNRGGGGLLGLALPGAIHTSLGLCGCRPVGVPLEVHDADLQQRVGAFIRTVGSAEWDGDSWGVPGVEESKTPTPPRRRSQPAAPALREAAARAGFAGDADLWVGVPRKLRVEERSFKSAPGAGEWALYPWAVTSSEGSVVLQGEGPRADGIGKKGVRKVQGFVTQADPRAIESLDRSYKLLFAGGPGATASVGDEAAFDGCGLGLAVIGNGGLTVGEDSRMEGTGTFTYANAQRPTLLHRQ</sequence>
<keyword evidence="3" id="KW-1185">Reference proteome</keyword>
<protein>
    <recommendedName>
        <fullName evidence="4">FIST domain-containing protein</fullName>
    </recommendedName>
</protein>
<dbReference type="EMBL" id="CAUYUJ010019194">
    <property type="protein sequence ID" value="CAK0889339.1"/>
    <property type="molecule type" value="Genomic_DNA"/>
</dbReference>
<name>A0ABN9WRH2_9DINO</name>
<gene>
    <name evidence="2" type="ORF">PCOR1329_LOCUS69896</name>
</gene>